<dbReference type="EMBL" id="PYAV01000005">
    <property type="protein sequence ID" value="PSL47032.1"/>
    <property type="molecule type" value="Genomic_DNA"/>
</dbReference>
<organism evidence="2 3">
    <name type="scientific">Salsuginibacillus halophilus</name>
    <dbReference type="NCBI Taxonomy" id="517424"/>
    <lineage>
        <taxon>Bacteria</taxon>
        <taxon>Bacillati</taxon>
        <taxon>Bacillota</taxon>
        <taxon>Bacilli</taxon>
        <taxon>Bacillales</taxon>
        <taxon>Bacillaceae</taxon>
        <taxon>Salsuginibacillus</taxon>
    </lineage>
</organism>
<accession>A0A2P8HLC7</accession>
<protein>
    <submittedName>
        <fullName evidence="2">NETI protein</fullName>
    </submittedName>
</protein>
<feature type="region of interest" description="Disordered" evidence="1">
    <location>
        <begin position="1"/>
        <end position="20"/>
    </location>
</feature>
<reference evidence="2 3" key="1">
    <citation type="submission" date="2018-03" db="EMBL/GenBank/DDBJ databases">
        <title>Genomic Encyclopedia of Type Strains, Phase III (KMG-III): the genomes of soil and plant-associated and newly described type strains.</title>
        <authorList>
            <person name="Whitman W."/>
        </authorList>
    </citation>
    <scope>NUCLEOTIDE SEQUENCE [LARGE SCALE GENOMIC DNA]</scope>
    <source>
        <strain evidence="2 3">CGMCC 1.07653</strain>
    </source>
</reference>
<name>A0A2P8HLC7_9BACI</name>
<proteinExistence type="predicted"/>
<dbReference type="Pfam" id="PF14044">
    <property type="entry name" value="NETI"/>
    <property type="match status" value="1"/>
</dbReference>
<gene>
    <name evidence="2" type="ORF">B0H94_105187</name>
</gene>
<dbReference type="AlphaFoldDB" id="A0A2P8HLC7"/>
<sequence length="76" mass="8835">MAKKNRKNEKPKKQKYEVKENESITDCLDRIAADGYRAVRRMEEPVFEEVTGENGTDYVPVRQAIVFEAKLNEDTN</sequence>
<dbReference type="OrthoDB" id="2354098at2"/>
<dbReference type="InterPro" id="IPR025930">
    <property type="entry name" value="NETI"/>
</dbReference>
<evidence type="ECO:0000313" key="2">
    <source>
        <dbReference type="EMBL" id="PSL47032.1"/>
    </source>
</evidence>
<dbReference type="RefSeq" id="WP_106588352.1">
    <property type="nucleotide sequence ID" value="NZ_PYAV01000005.1"/>
</dbReference>
<evidence type="ECO:0000313" key="3">
    <source>
        <dbReference type="Proteomes" id="UP000242310"/>
    </source>
</evidence>
<feature type="compositionally biased region" description="Basic residues" evidence="1">
    <location>
        <begin position="1"/>
        <end position="13"/>
    </location>
</feature>
<comment type="caution">
    <text evidence="2">The sequence shown here is derived from an EMBL/GenBank/DDBJ whole genome shotgun (WGS) entry which is preliminary data.</text>
</comment>
<dbReference type="Proteomes" id="UP000242310">
    <property type="component" value="Unassembled WGS sequence"/>
</dbReference>
<evidence type="ECO:0000256" key="1">
    <source>
        <dbReference type="SAM" id="MobiDB-lite"/>
    </source>
</evidence>
<keyword evidence="3" id="KW-1185">Reference proteome</keyword>